<gene>
    <name evidence="1" type="ORF">GETHLI_01610</name>
</gene>
<protein>
    <recommendedName>
        <fullName evidence="3">DUF948 domain-containing protein</fullName>
    </recommendedName>
</protein>
<comment type="caution">
    <text evidence="1">The sequence shown here is derived from an EMBL/GenBank/DDBJ whole genome shotgun (WGS) entry which is preliminary data.</text>
</comment>
<accession>A0ABQ5QAS8</accession>
<reference evidence="1 2" key="1">
    <citation type="journal article" date="2023" name="Antonie Van Leeuwenhoek">
        <title>Mesoterricola silvestris gen. nov., sp. nov., Mesoterricola sediminis sp. nov., Geothrix oryzae sp. nov., Geothrix edaphica sp. nov., Geothrix rubra sp. nov., and Geothrix limicola sp. nov., six novel members of Acidobacteriota isolated from soils.</title>
        <authorList>
            <person name="Itoh H."/>
            <person name="Sugisawa Y."/>
            <person name="Mise K."/>
            <person name="Xu Z."/>
            <person name="Kuniyasu M."/>
            <person name="Ushijima N."/>
            <person name="Kawano K."/>
            <person name="Kobayashi E."/>
            <person name="Shiratori Y."/>
            <person name="Masuda Y."/>
            <person name="Senoo K."/>
        </authorList>
    </citation>
    <scope>NUCLEOTIDE SEQUENCE [LARGE SCALE GENOMIC DNA]</scope>
    <source>
        <strain evidence="1 2">Red804</strain>
    </source>
</reference>
<organism evidence="1 2">
    <name type="scientific">Geothrix limicola</name>
    <dbReference type="NCBI Taxonomy" id="2927978"/>
    <lineage>
        <taxon>Bacteria</taxon>
        <taxon>Pseudomonadati</taxon>
        <taxon>Acidobacteriota</taxon>
        <taxon>Holophagae</taxon>
        <taxon>Holophagales</taxon>
        <taxon>Holophagaceae</taxon>
        <taxon>Geothrix</taxon>
    </lineage>
</organism>
<dbReference type="EMBL" id="BSDE01000001">
    <property type="protein sequence ID" value="GLH71659.1"/>
    <property type="molecule type" value="Genomic_DNA"/>
</dbReference>
<proteinExistence type="predicted"/>
<evidence type="ECO:0008006" key="3">
    <source>
        <dbReference type="Google" id="ProtNLM"/>
    </source>
</evidence>
<dbReference type="Proteomes" id="UP001165069">
    <property type="component" value="Unassembled WGS sequence"/>
</dbReference>
<sequence>MTMALQIILGLAILAVVAFLIPFLFQARRTALALERLAERSSQDLDRIAEDIHAVRTEVEGLTQRVAHNLDHPSGLAQIVISLMQVSSALTGGHERRPNILEALLTGLRSVLHLFRRQRAAAKEGPHE</sequence>
<dbReference type="RefSeq" id="WP_285569014.1">
    <property type="nucleotide sequence ID" value="NZ_BSDE01000001.1"/>
</dbReference>
<evidence type="ECO:0000313" key="1">
    <source>
        <dbReference type="EMBL" id="GLH71659.1"/>
    </source>
</evidence>
<keyword evidence="2" id="KW-1185">Reference proteome</keyword>
<evidence type="ECO:0000313" key="2">
    <source>
        <dbReference type="Proteomes" id="UP001165069"/>
    </source>
</evidence>
<name>A0ABQ5QAS8_9BACT</name>